<accession>A0A2C5WU23</accession>
<reference evidence="1 2" key="2">
    <citation type="journal article" date="2013" name="IMA Fungus">
        <title>IMA Genome-F 1: Ceratocystis fimbriata: Draft nuclear genome sequence for the plant pathogen, Ceratocystis fimbriata.</title>
        <authorList>
            <person name="Wilken P.M."/>
            <person name="Steenkamp E.T."/>
            <person name="Wingfield M.J."/>
            <person name="de Beer Z.W."/>
            <person name="Wingfield B.D."/>
        </authorList>
    </citation>
    <scope>NUCLEOTIDE SEQUENCE [LARGE SCALE GENOMIC DNA]</scope>
    <source>
        <strain evidence="1 2">CBS 114723</strain>
    </source>
</reference>
<protein>
    <submittedName>
        <fullName evidence="1">Uncharacterized protein</fullName>
    </submittedName>
</protein>
<reference evidence="1 2" key="1">
    <citation type="journal article" date="2013" name="Fungal Biol.">
        <title>Analysis of microsatellite markers in the genome of the plant pathogen Ceratocystis fimbriata.</title>
        <authorList>
            <person name="Simpson M.C."/>
            <person name="Wilken P.M."/>
            <person name="Coetzee M.P."/>
            <person name="Wingfield M.J."/>
            <person name="Wingfield B.D."/>
        </authorList>
    </citation>
    <scope>NUCLEOTIDE SEQUENCE [LARGE SCALE GENOMIC DNA]</scope>
    <source>
        <strain evidence="1 2">CBS 114723</strain>
    </source>
</reference>
<dbReference type="EMBL" id="APWK03000235">
    <property type="protein sequence ID" value="PHH49242.1"/>
    <property type="molecule type" value="Genomic_DNA"/>
</dbReference>
<name>A0A2C5WU23_9PEZI</name>
<dbReference type="AlphaFoldDB" id="A0A2C5WU23"/>
<sequence>MFQGNVQFVSVVAMPFTNLSMLQSKAVFGDDVVNVLLRKHFLKPPHSFWQLHNRVLPAVKSRKSHDFQIRKKTIAFLTLKKQNYERAYSVLDLPLHNPRGLKR</sequence>
<gene>
    <name evidence="1" type="ORF">CFIMG_007862RA00001</name>
</gene>
<proteinExistence type="predicted"/>
<organism evidence="1 2">
    <name type="scientific">Ceratocystis fimbriata CBS 114723</name>
    <dbReference type="NCBI Taxonomy" id="1035309"/>
    <lineage>
        <taxon>Eukaryota</taxon>
        <taxon>Fungi</taxon>
        <taxon>Dikarya</taxon>
        <taxon>Ascomycota</taxon>
        <taxon>Pezizomycotina</taxon>
        <taxon>Sordariomycetes</taxon>
        <taxon>Hypocreomycetidae</taxon>
        <taxon>Microascales</taxon>
        <taxon>Ceratocystidaceae</taxon>
        <taxon>Ceratocystis</taxon>
    </lineage>
</organism>
<evidence type="ECO:0000313" key="1">
    <source>
        <dbReference type="EMBL" id="PHH49242.1"/>
    </source>
</evidence>
<dbReference type="Proteomes" id="UP000222788">
    <property type="component" value="Unassembled WGS sequence"/>
</dbReference>
<keyword evidence="2" id="KW-1185">Reference proteome</keyword>
<comment type="caution">
    <text evidence="1">The sequence shown here is derived from an EMBL/GenBank/DDBJ whole genome shotgun (WGS) entry which is preliminary data.</text>
</comment>
<evidence type="ECO:0000313" key="2">
    <source>
        <dbReference type="Proteomes" id="UP000222788"/>
    </source>
</evidence>